<accession>A0A8S1USB2</accession>
<dbReference type="OrthoDB" id="3821113at2759"/>
<dbReference type="InterPro" id="IPR028934">
    <property type="entry name" value="Vps26-related"/>
</dbReference>
<dbReference type="InterPro" id="IPR002110">
    <property type="entry name" value="Ankyrin_rpt"/>
</dbReference>
<dbReference type="FunFam" id="2.60.40.640:FF:000087">
    <property type="entry name" value="Os03g0679100 protein"/>
    <property type="match status" value="1"/>
</dbReference>
<organism evidence="1 2">
    <name type="scientific">Paramecium octaurelia</name>
    <dbReference type="NCBI Taxonomy" id="43137"/>
    <lineage>
        <taxon>Eukaryota</taxon>
        <taxon>Sar</taxon>
        <taxon>Alveolata</taxon>
        <taxon>Ciliophora</taxon>
        <taxon>Intramacronucleata</taxon>
        <taxon>Oligohymenophorea</taxon>
        <taxon>Peniculida</taxon>
        <taxon>Parameciidae</taxon>
        <taxon>Paramecium</taxon>
    </lineage>
</organism>
<evidence type="ECO:0000313" key="2">
    <source>
        <dbReference type="Proteomes" id="UP000683925"/>
    </source>
</evidence>
<protein>
    <submittedName>
        <fullName evidence="1">Uncharacterized protein</fullName>
    </submittedName>
</protein>
<sequence length="496" mass="58678">MLTCSKNLKLKLYTVPDDQFPKKRHTASRSLKLSSRKKKLQDDYDIFQYLKNENTSDNYMTSLTDRKETSQLLNNNSSEVRVSNLFEKDKGFLKKFNDVQSKRKQEQLLKADYLLKKDLADLNKIAQNSVQSFSSHFSLYNHFHFEHLLEPQTARPDLQLPPKQTFTILSNPNKKDRTYKVPLHQPFISQDKIINEQSLEKVRFLNQKMNRMSLNLITKLDPLSEQYFQLIQDGNVDELKKLIKKYPHLLSQRTRLQETGLHVAVKRNKNQVVELLLNNQIDEFARNIWGQTSRQLAFKLQYRNILKIKIFIQLNNQIIMASLLKIFQGEPLIEMTLDGIETREHAIFQDNQQGTLKLPVYIGDDDISGVVIVRMNNQKQIKHFGIQVELIGHVDILNDQKQSSDFMSISRELEPQGLLFEDKEYKFQFQNFEKQYESYYGNKVKLRYYVKVYMTRWYDKVQKEVDFAVLILEPEEDQPKATNMEVLIYKMLRGWD</sequence>
<gene>
    <name evidence="1" type="ORF">POCTA_138.1.T0510096</name>
</gene>
<reference evidence="1" key="1">
    <citation type="submission" date="2021-01" db="EMBL/GenBank/DDBJ databases">
        <authorList>
            <consortium name="Genoscope - CEA"/>
            <person name="William W."/>
        </authorList>
    </citation>
    <scope>NUCLEOTIDE SEQUENCE</scope>
</reference>
<dbReference type="AlphaFoldDB" id="A0A8S1USB2"/>
<dbReference type="Pfam" id="PF03643">
    <property type="entry name" value="Vps26"/>
    <property type="match status" value="1"/>
</dbReference>
<dbReference type="PANTHER" id="PTHR12233">
    <property type="entry name" value="VACUOLAR PROTEIN SORTING 26 RELATED"/>
    <property type="match status" value="1"/>
</dbReference>
<proteinExistence type="predicted"/>
<evidence type="ECO:0000313" key="1">
    <source>
        <dbReference type="EMBL" id="CAD8168060.1"/>
    </source>
</evidence>
<dbReference type="OMA" id="SDNYMTS"/>
<keyword evidence="2" id="KW-1185">Reference proteome</keyword>
<comment type="caution">
    <text evidence="1">The sequence shown here is derived from an EMBL/GenBank/DDBJ whole genome shotgun (WGS) entry which is preliminary data.</text>
</comment>
<name>A0A8S1USB2_PAROT</name>
<dbReference type="GO" id="GO:0006886">
    <property type="term" value="P:intracellular protein transport"/>
    <property type="evidence" value="ECO:0007669"/>
    <property type="project" value="InterPro"/>
</dbReference>
<dbReference type="Proteomes" id="UP000683925">
    <property type="component" value="Unassembled WGS sequence"/>
</dbReference>
<dbReference type="Pfam" id="PF13857">
    <property type="entry name" value="Ank_5"/>
    <property type="match status" value="1"/>
</dbReference>
<dbReference type="EMBL" id="CAJJDP010000051">
    <property type="protein sequence ID" value="CAD8168060.1"/>
    <property type="molecule type" value="Genomic_DNA"/>
</dbReference>